<comment type="caution">
    <text evidence="1">The sequence shown here is derived from an EMBL/GenBank/DDBJ whole genome shotgun (WGS) entry which is preliminary data.</text>
</comment>
<dbReference type="Proteomes" id="UP000034400">
    <property type="component" value="Unassembled WGS sequence"/>
</dbReference>
<protein>
    <submittedName>
        <fullName evidence="1">Uncharacterized protein</fullName>
    </submittedName>
</protein>
<sequence length="65" mass="7507">MAYLTIDAHRYFQEARHRLTKLLCEEGRHGIADLVILLCAVSLKKIIIRESLQARCFAHRQTATL</sequence>
<organism evidence="1 2">
    <name type="scientific">Burkholderia contaminans LMG 23361</name>
    <dbReference type="NCBI Taxonomy" id="1334628"/>
    <lineage>
        <taxon>Bacteria</taxon>
        <taxon>Pseudomonadati</taxon>
        <taxon>Pseudomonadota</taxon>
        <taxon>Betaproteobacteria</taxon>
        <taxon>Burkholderiales</taxon>
        <taxon>Burkholderiaceae</taxon>
        <taxon>Burkholderia</taxon>
        <taxon>Burkholderia cepacia complex</taxon>
    </lineage>
</organism>
<gene>
    <name evidence="1" type="ORF">WR31_25840</name>
</gene>
<name>A0ABD4ANF6_9BURK</name>
<evidence type="ECO:0000313" key="1">
    <source>
        <dbReference type="EMBL" id="KKL34812.1"/>
    </source>
</evidence>
<evidence type="ECO:0000313" key="2">
    <source>
        <dbReference type="Proteomes" id="UP000034400"/>
    </source>
</evidence>
<reference evidence="1 2" key="1">
    <citation type="submission" date="2015-03" db="EMBL/GenBank/DDBJ databases">
        <title>Draft genome sequences of the Burkholderia contaminans strains LMG 23361 and FFH2055 and Burkholderia cenocepacia K56-2.</title>
        <authorList>
            <person name="Bloodworth R.A."/>
            <person name="Selin C."/>
            <person name="Lopez De Volder M.A."/>
            <person name="Degrossi J."/>
            <person name="Drevinek P."/>
            <person name="Galanternik L."/>
            <person name="Cardona S.T."/>
        </authorList>
    </citation>
    <scope>NUCLEOTIDE SEQUENCE [LARGE SCALE GENOMIC DNA]</scope>
    <source>
        <strain evidence="1 2">LMG 23361</strain>
    </source>
</reference>
<dbReference type="EMBL" id="LASD01000011">
    <property type="protein sequence ID" value="KKL34812.1"/>
    <property type="molecule type" value="Genomic_DNA"/>
</dbReference>
<dbReference type="AlphaFoldDB" id="A0ABD4ANF6"/>
<proteinExistence type="predicted"/>
<accession>A0ABD4ANF6</accession>